<evidence type="ECO:0000313" key="3">
    <source>
        <dbReference type="EMBL" id="GAA5136145.1"/>
    </source>
</evidence>
<feature type="domain" description="Rhodanese" evidence="2">
    <location>
        <begin position="62"/>
        <end position="151"/>
    </location>
</feature>
<dbReference type="Pfam" id="PF00581">
    <property type="entry name" value="Rhodanese"/>
    <property type="match status" value="1"/>
</dbReference>
<dbReference type="CDD" id="cd00158">
    <property type="entry name" value="RHOD"/>
    <property type="match status" value="1"/>
</dbReference>
<keyword evidence="1" id="KW-0812">Transmembrane</keyword>
<dbReference type="SUPFAM" id="SSF52821">
    <property type="entry name" value="Rhodanese/Cell cycle control phosphatase"/>
    <property type="match status" value="1"/>
</dbReference>
<evidence type="ECO:0000313" key="4">
    <source>
        <dbReference type="Proteomes" id="UP001499852"/>
    </source>
</evidence>
<gene>
    <name evidence="3" type="ORF">GCM10023213_10680</name>
</gene>
<dbReference type="PROSITE" id="PS00380">
    <property type="entry name" value="RHODANESE_1"/>
    <property type="match status" value="1"/>
</dbReference>
<dbReference type="InterPro" id="IPR036873">
    <property type="entry name" value="Rhodanese-like_dom_sf"/>
</dbReference>
<comment type="caution">
    <text evidence="3">The sequence shown here is derived from an EMBL/GenBank/DDBJ whole genome shotgun (WGS) entry which is preliminary data.</text>
</comment>
<dbReference type="InterPro" id="IPR050229">
    <property type="entry name" value="GlpE_sulfurtransferase"/>
</dbReference>
<proteinExistence type="predicted"/>
<dbReference type="PANTHER" id="PTHR43031">
    <property type="entry name" value="FAD-DEPENDENT OXIDOREDUCTASE"/>
    <property type="match status" value="1"/>
</dbReference>
<feature type="transmembrane region" description="Helical" evidence="1">
    <location>
        <begin position="7"/>
        <end position="26"/>
    </location>
</feature>
<dbReference type="Proteomes" id="UP001499852">
    <property type="component" value="Unassembled WGS sequence"/>
</dbReference>
<keyword evidence="1" id="KW-0472">Membrane</keyword>
<dbReference type="Gene3D" id="3.40.250.10">
    <property type="entry name" value="Rhodanese-like domain"/>
    <property type="match status" value="1"/>
</dbReference>
<evidence type="ECO:0000259" key="2">
    <source>
        <dbReference type="PROSITE" id="PS50206"/>
    </source>
</evidence>
<dbReference type="RefSeq" id="WP_345735337.1">
    <property type="nucleotide sequence ID" value="NZ_BAABIA010000002.1"/>
</dbReference>
<dbReference type="InterPro" id="IPR001307">
    <property type="entry name" value="Thiosulphate_STrfase_CS"/>
</dbReference>
<sequence>MRIWTHPALYALGGMGAAALLLWWFMDHRHGTAWAISVVRDRFPDVAQLSVAELERLVAGEAGSRPVLLDARSTEEYAVSHLPGALSLPVKTVTDETLRELAASAPYVVYCSAGYRACELARRLHQAGIHQVQNLEGGIFAWANAGHPVHRAGQPVQAVHAYHRLFSRLLKPERRQP</sequence>
<dbReference type="PANTHER" id="PTHR43031:SF1">
    <property type="entry name" value="PYRIDINE NUCLEOTIDE-DISULPHIDE OXIDOREDUCTASE"/>
    <property type="match status" value="1"/>
</dbReference>
<dbReference type="InterPro" id="IPR001763">
    <property type="entry name" value="Rhodanese-like_dom"/>
</dbReference>
<dbReference type="EMBL" id="BAABIA010000002">
    <property type="protein sequence ID" value="GAA5136145.1"/>
    <property type="molecule type" value="Genomic_DNA"/>
</dbReference>
<organism evidence="3 4">
    <name type="scientific">Prosthecobacter algae</name>
    <dbReference type="NCBI Taxonomy" id="1144682"/>
    <lineage>
        <taxon>Bacteria</taxon>
        <taxon>Pseudomonadati</taxon>
        <taxon>Verrucomicrobiota</taxon>
        <taxon>Verrucomicrobiia</taxon>
        <taxon>Verrucomicrobiales</taxon>
        <taxon>Verrucomicrobiaceae</taxon>
        <taxon>Prosthecobacter</taxon>
    </lineage>
</organism>
<dbReference type="PROSITE" id="PS50206">
    <property type="entry name" value="RHODANESE_3"/>
    <property type="match status" value="1"/>
</dbReference>
<dbReference type="SMART" id="SM00450">
    <property type="entry name" value="RHOD"/>
    <property type="match status" value="1"/>
</dbReference>
<protein>
    <submittedName>
        <fullName evidence="3">Rhodanese-like domain-containing protein</fullName>
    </submittedName>
</protein>
<reference evidence="4" key="1">
    <citation type="journal article" date="2019" name="Int. J. Syst. Evol. Microbiol.">
        <title>The Global Catalogue of Microorganisms (GCM) 10K type strain sequencing project: providing services to taxonomists for standard genome sequencing and annotation.</title>
        <authorList>
            <consortium name="The Broad Institute Genomics Platform"/>
            <consortium name="The Broad Institute Genome Sequencing Center for Infectious Disease"/>
            <person name="Wu L."/>
            <person name="Ma J."/>
        </authorList>
    </citation>
    <scope>NUCLEOTIDE SEQUENCE [LARGE SCALE GENOMIC DNA]</scope>
    <source>
        <strain evidence="4">JCM 18053</strain>
    </source>
</reference>
<evidence type="ECO:0000256" key="1">
    <source>
        <dbReference type="SAM" id="Phobius"/>
    </source>
</evidence>
<keyword evidence="1" id="KW-1133">Transmembrane helix</keyword>
<keyword evidence="4" id="KW-1185">Reference proteome</keyword>
<accession>A0ABP9P004</accession>
<name>A0ABP9P004_9BACT</name>